<comment type="caution">
    <text evidence="13">The sequence shown here is derived from an EMBL/GenBank/DDBJ whole genome shotgun (WGS) entry which is preliminary data.</text>
</comment>
<dbReference type="SMART" id="SM00861">
    <property type="entry name" value="Transket_pyr"/>
    <property type="match status" value="1"/>
</dbReference>
<evidence type="ECO:0000256" key="10">
    <source>
        <dbReference type="ARBA" id="ARBA00030680"/>
    </source>
</evidence>
<dbReference type="Gene3D" id="1.10.287.1150">
    <property type="entry name" value="TPP helical domain"/>
    <property type="match status" value="1"/>
</dbReference>
<dbReference type="AlphaFoldDB" id="A0A4R5UTH8"/>
<evidence type="ECO:0000256" key="2">
    <source>
        <dbReference type="ARBA" id="ARBA00003906"/>
    </source>
</evidence>
<dbReference type="InterPro" id="IPR001017">
    <property type="entry name" value="DH_E1"/>
</dbReference>
<dbReference type="Pfam" id="PF00676">
    <property type="entry name" value="E1_dh"/>
    <property type="match status" value="1"/>
</dbReference>
<comment type="function">
    <text evidence="2">E1 component of the 2-oxoglutarate dehydrogenase (OGDH) complex which catalyzes the decarboxylation of 2-oxoglutarate, the first step in the conversion of 2-oxoglutarate to succinyl-CoA and CO(2).</text>
</comment>
<dbReference type="Pfam" id="PF16870">
    <property type="entry name" value="OxoGdeHyase_C"/>
    <property type="match status" value="1"/>
</dbReference>
<evidence type="ECO:0000259" key="12">
    <source>
        <dbReference type="SMART" id="SM00861"/>
    </source>
</evidence>
<dbReference type="NCBIfam" id="NF008907">
    <property type="entry name" value="PRK12270.1"/>
    <property type="match status" value="1"/>
</dbReference>
<evidence type="ECO:0000256" key="6">
    <source>
        <dbReference type="ARBA" id="ARBA00013321"/>
    </source>
</evidence>
<dbReference type="InterPro" id="IPR042179">
    <property type="entry name" value="KGD_C_sf"/>
</dbReference>
<organism evidence="13 14">
    <name type="scientific">Antarcticimicrobium luteum</name>
    <dbReference type="NCBI Taxonomy" id="2547397"/>
    <lineage>
        <taxon>Bacteria</taxon>
        <taxon>Pseudomonadati</taxon>
        <taxon>Pseudomonadota</taxon>
        <taxon>Alphaproteobacteria</taxon>
        <taxon>Rhodobacterales</taxon>
        <taxon>Paracoccaceae</taxon>
        <taxon>Antarcticimicrobium</taxon>
    </lineage>
</organism>
<comment type="similarity">
    <text evidence="3">Belongs to the alpha-ketoglutarate dehydrogenase family.</text>
</comment>
<dbReference type="PANTHER" id="PTHR23152">
    <property type="entry name" value="2-OXOGLUTARATE DEHYDROGENASE"/>
    <property type="match status" value="1"/>
</dbReference>
<dbReference type="InterPro" id="IPR029061">
    <property type="entry name" value="THDP-binding"/>
</dbReference>
<accession>A0A4R5UTH8</accession>
<dbReference type="FunFam" id="3.40.50.12470:FF:000009">
    <property type="entry name" value="2-oxoglutarate dehydrogenase E1 component"/>
    <property type="match status" value="1"/>
</dbReference>
<dbReference type="InterPro" id="IPR032106">
    <property type="entry name" value="2-oxogl_dehyd_N"/>
</dbReference>
<proteinExistence type="inferred from homology"/>
<keyword evidence="7 13" id="KW-0560">Oxidoreductase</keyword>
<dbReference type="Proteomes" id="UP000295301">
    <property type="component" value="Unassembled WGS sequence"/>
</dbReference>
<dbReference type="GO" id="GO:0006096">
    <property type="term" value="P:glycolytic process"/>
    <property type="evidence" value="ECO:0007669"/>
    <property type="project" value="UniProtKB-KW"/>
</dbReference>
<dbReference type="Pfam" id="PF02779">
    <property type="entry name" value="Transket_pyr"/>
    <property type="match status" value="1"/>
</dbReference>
<dbReference type="Gene3D" id="3.40.50.11610">
    <property type="entry name" value="Multifunctional 2-oxoglutarate metabolism enzyme, C-terminal domain"/>
    <property type="match status" value="1"/>
</dbReference>
<dbReference type="EMBL" id="SMUV01000073">
    <property type="protein sequence ID" value="TDK42296.1"/>
    <property type="molecule type" value="Genomic_DNA"/>
</dbReference>
<dbReference type="InterPro" id="IPR031717">
    <property type="entry name" value="ODO-1/KGD_C"/>
</dbReference>
<feature type="domain" description="Transketolase-like pyrimidine-binding" evidence="12">
    <location>
        <begin position="629"/>
        <end position="822"/>
    </location>
</feature>
<dbReference type="InterPro" id="IPR011603">
    <property type="entry name" value="2oxoglutarate_DH_E1"/>
</dbReference>
<dbReference type="Gene3D" id="3.40.50.970">
    <property type="match status" value="1"/>
</dbReference>
<sequence>MTEHSPNDQFHASSFMQGANAEYLEQLYARYASDPAAVDAAWAEFFRQLGDAELDVKAEAQGASWARADWPPAPNDDLTGALTGEWPADESKAAGKKIADKAKEAGVPVSDDAIKRAVLDSIRALMLIRAYRIRGHLVADLDPLGMRANAPHPELDPRTYGFTEADMDRPIFIDNVLGLQVASMREIVDIVKRTYCGTFALQYMHISNPEEAAWLKERIEGFGKEVKFTREGRKAILNKMVEAEGFEKFLHVKYMGTKRFGLDGGEALIPAMEQIIKRGGALGVKEIVIGMPHRGRLNVLANVMAKPYRAIFNEFQGGSFKPEDVDGSGDVKYHLGASSDREFDGNKVHLSLTANPSHLEAVNPVVLGKARAKQDQLGDTDRTQVLPVLLHGDAAFAGQGVVAEGFGLSGLRGHRTGGTMHIVVNNQIGFTTAPHFSRSSPYPTDLALMVEAPIFHVNGDDPEAVVHAAKVATEFRQKFHKDVVIDIFCYRRFGHNEGDEPMFTNPVMYKRIKTHKTTLSLYTETLVRDGLIPEGEIEDMKAAFQAHLNEEFEAGKDYKPNKADWLDGRWSHLNREGEEYVRGETAIAPETMEQIGRALTSVPEGFALHRTVGRLLESKKEMFDSGAGFDWATGEALAFGSLLTEGYPVRLSGQDSTRGTFSQRHSGLISQETEERYYPLNNIRAGQAQYDVIDSMLSEYAVLGFEYGYSLAEPNALTLWEAQFGDFANGAQIMFDQFISSGESKWLRMSGLVCLLPHGFEGQGPEHSSARLERFLQMCGQDNWIVANCTTPANYFHILRRQLHRSFRKPLILMTPKSLLRHKLAVSRTEDFTTGSSFHRVLWDDAEQGNSDTKLVADDKIRRVVLCSGKVYYDLLEERDARGIDDVYLLRIEQFYPFPAISLVKELERFKTAEMVWCQEEPKNQGAWTFLEPNIEWALTRIGAKHQRPRYVGRATSASPATGLASQHKAQQQALVNEALTIEG</sequence>
<dbReference type="GO" id="GO:0004591">
    <property type="term" value="F:oxoglutarate dehydrogenase (succinyl-transferring) activity"/>
    <property type="evidence" value="ECO:0007669"/>
    <property type="project" value="UniProtKB-EC"/>
</dbReference>
<name>A0A4R5UTH8_9RHOB</name>
<dbReference type="GO" id="GO:0030976">
    <property type="term" value="F:thiamine pyrophosphate binding"/>
    <property type="evidence" value="ECO:0007669"/>
    <property type="project" value="InterPro"/>
</dbReference>
<dbReference type="Pfam" id="PF16078">
    <property type="entry name" value="2-oxogl_dehyd_N"/>
    <property type="match status" value="1"/>
</dbReference>
<dbReference type="EC" id="1.2.4.2" evidence="5"/>
<evidence type="ECO:0000256" key="4">
    <source>
        <dbReference type="ARBA" id="ARBA00011301"/>
    </source>
</evidence>
<dbReference type="InterPro" id="IPR005475">
    <property type="entry name" value="Transketolase-like_Pyr-bd"/>
</dbReference>
<keyword evidence="9" id="KW-0324">Glycolysis</keyword>
<dbReference type="PIRSF" id="PIRSF000157">
    <property type="entry name" value="Oxoglu_dh_E1"/>
    <property type="match status" value="1"/>
</dbReference>
<evidence type="ECO:0000256" key="7">
    <source>
        <dbReference type="ARBA" id="ARBA00023002"/>
    </source>
</evidence>
<dbReference type="CDD" id="cd02016">
    <property type="entry name" value="TPP_E1_OGDC_like"/>
    <property type="match status" value="1"/>
</dbReference>
<dbReference type="NCBIfam" id="TIGR00239">
    <property type="entry name" value="2oxo_dh_E1"/>
    <property type="match status" value="1"/>
</dbReference>
<comment type="catalytic activity">
    <reaction evidence="11">
        <text>N(6)-[(R)-lipoyl]-L-lysyl-[protein] + 2-oxoglutarate + H(+) = N(6)-[(R)-S(8)-succinyldihydrolipoyl]-L-lysyl-[protein] + CO2</text>
        <dbReference type="Rhea" id="RHEA:12188"/>
        <dbReference type="Rhea" id="RHEA-COMP:10474"/>
        <dbReference type="Rhea" id="RHEA-COMP:20092"/>
        <dbReference type="ChEBI" id="CHEBI:15378"/>
        <dbReference type="ChEBI" id="CHEBI:16526"/>
        <dbReference type="ChEBI" id="CHEBI:16810"/>
        <dbReference type="ChEBI" id="CHEBI:83099"/>
        <dbReference type="ChEBI" id="CHEBI:83120"/>
        <dbReference type="EC" id="1.2.4.2"/>
    </reaction>
</comment>
<keyword evidence="14" id="KW-1185">Reference proteome</keyword>
<comment type="subunit">
    <text evidence="4">Homodimer. Part of the 2-oxoglutarate dehydrogenase (OGDH) complex composed of E1 (2-oxoglutarate dehydrogenase), E2 (dihydrolipoamide succinyltransferase) and E3 (dihydrolipoamide dehydrogenase); the complex contains multiple copies of the three enzymatic components (E1, E2 and E3).</text>
</comment>
<gene>
    <name evidence="13" type="ORF">E1832_19350</name>
</gene>
<protein>
    <recommendedName>
        <fullName evidence="6">2-oxoglutarate dehydrogenase E1 component</fullName>
        <ecNumber evidence="5">1.2.4.2</ecNumber>
    </recommendedName>
    <alternativeName>
        <fullName evidence="10">Alpha-ketoglutarate dehydrogenase</fullName>
    </alternativeName>
</protein>
<evidence type="ECO:0000256" key="3">
    <source>
        <dbReference type="ARBA" id="ARBA00006936"/>
    </source>
</evidence>
<dbReference type="SUPFAM" id="SSF52518">
    <property type="entry name" value="Thiamin diphosphate-binding fold (THDP-binding)"/>
    <property type="match status" value="2"/>
</dbReference>
<reference evidence="13 14" key="1">
    <citation type="submission" date="2019-03" db="EMBL/GenBank/DDBJ databases">
        <title>Ruegeria lutea sp. nov., a novel strain, isolated from marine sediment, the Masan Bay, South Korea.</title>
        <authorList>
            <person name="Kim J."/>
            <person name="Kim D.-Y."/>
            <person name="Lee S.-S."/>
        </authorList>
    </citation>
    <scope>NUCLEOTIDE SEQUENCE [LARGE SCALE GENOMIC DNA]</scope>
    <source>
        <strain evidence="13 14">318-1</strain>
    </source>
</reference>
<evidence type="ECO:0000256" key="11">
    <source>
        <dbReference type="ARBA" id="ARBA00051911"/>
    </source>
</evidence>
<evidence type="ECO:0000256" key="1">
    <source>
        <dbReference type="ARBA" id="ARBA00001964"/>
    </source>
</evidence>
<dbReference type="GO" id="GO:0006099">
    <property type="term" value="P:tricarboxylic acid cycle"/>
    <property type="evidence" value="ECO:0007669"/>
    <property type="project" value="TreeGrafter"/>
</dbReference>
<dbReference type="PANTHER" id="PTHR23152:SF4">
    <property type="entry name" value="2-OXOADIPATE DEHYDROGENASE COMPLEX COMPONENT E1"/>
    <property type="match status" value="1"/>
</dbReference>
<evidence type="ECO:0000256" key="5">
    <source>
        <dbReference type="ARBA" id="ARBA00012280"/>
    </source>
</evidence>
<evidence type="ECO:0000256" key="9">
    <source>
        <dbReference type="ARBA" id="ARBA00023152"/>
    </source>
</evidence>
<evidence type="ECO:0000256" key="8">
    <source>
        <dbReference type="ARBA" id="ARBA00023052"/>
    </source>
</evidence>
<keyword evidence="8" id="KW-0786">Thiamine pyrophosphate</keyword>
<evidence type="ECO:0000313" key="13">
    <source>
        <dbReference type="EMBL" id="TDK42296.1"/>
    </source>
</evidence>
<comment type="cofactor">
    <cofactor evidence="1">
        <name>thiamine diphosphate</name>
        <dbReference type="ChEBI" id="CHEBI:58937"/>
    </cofactor>
</comment>
<dbReference type="GO" id="GO:0045252">
    <property type="term" value="C:oxoglutarate dehydrogenase complex"/>
    <property type="evidence" value="ECO:0007669"/>
    <property type="project" value="TreeGrafter"/>
</dbReference>
<dbReference type="RefSeq" id="WP_133361424.1">
    <property type="nucleotide sequence ID" value="NZ_SMUV01000073.1"/>
</dbReference>
<dbReference type="Gene3D" id="3.40.50.12470">
    <property type="match status" value="1"/>
</dbReference>
<dbReference type="GO" id="GO:0005829">
    <property type="term" value="C:cytosol"/>
    <property type="evidence" value="ECO:0007669"/>
    <property type="project" value="TreeGrafter"/>
</dbReference>
<dbReference type="NCBIfam" id="NF006914">
    <property type="entry name" value="PRK09404.1"/>
    <property type="match status" value="1"/>
</dbReference>
<evidence type="ECO:0000313" key="14">
    <source>
        <dbReference type="Proteomes" id="UP000295301"/>
    </source>
</evidence>
<dbReference type="OrthoDB" id="9759785at2"/>